<name>A0A6A5UKV5_9PLEO</name>
<feature type="compositionally biased region" description="Low complexity" evidence="1">
    <location>
        <begin position="466"/>
        <end position="475"/>
    </location>
</feature>
<evidence type="ECO:0000256" key="1">
    <source>
        <dbReference type="SAM" id="MobiDB-lite"/>
    </source>
</evidence>
<organism evidence="3 4">
    <name type="scientific">Byssothecium circinans</name>
    <dbReference type="NCBI Taxonomy" id="147558"/>
    <lineage>
        <taxon>Eukaryota</taxon>
        <taxon>Fungi</taxon>
        <taxon>Dikarya</taxon>
        <taxon>Ascomycota</taxon>
        <taxon>Pezizomycotina</taxon>
        <taxon>Dothideomycetes</taxon>
        <taxon>Pleosporomycetidae</taxon>
        <taxon>Pleosporales</taxon>
        <taxon>Massarineae</taxon>
        <taxon>Massarinaceae</taxon>
        <taxon>Byssothecium</taxon>
    </lineage>
</organism>
<gene>
    <name evidence="3" type="ORF">CC80DRAFT_541474</name>
</gene>
<reference evidence="3" key="1">
    <citation type="journal article" date="2020" name="Stud. Mycol.">
        <title>101 Dothideomycetes genomes: a test case for predicting lifestyles and emergence of pathogens.</title>
        <authorList>
            <person name="Haridas S."/>
            <person name="Albert R."/>
            <person name="Binder M."/>
            <person name="Bloem J."/>
            <person name="Labutti K."/>
            <person name="Salamov A."/>
            <person name="Andreopoulos B."/>
            <person name="Baker S."/>
            <person name="Barry K."/>
            <person name="Bills G."/>
            <person name="Bluhm B."/>
            <person name="Cannon C."/>
            <person name="Castanera R."/>
            <person name="Culley D."/>
            <person name="Daum C."/>
            <person name="Ezra D."/>
            <person name="Gonzalez J."/>
            <person name="Henrissat B."/>
            <person name="Kuo A."/>
            <person name="Liang C."/>
            <person name="Lipzen A."/>
            <person name="Lutzoni F."/>
            <person name="Magnuson J."/>
            <person name="Mondo S."/>
            <person name="Nolan M."/>
            <person name="Ohm R."/>
            <person name="Pangilinan J."/>
            <person name="Park H.-J."/>
            <person name="Ramirez L."/>
            <person name="Alfaro M."/>
            <person name="Sun H."/>
            <person name="Tritt A."/>
            <person name="Yoshinaga Y."/>
            <person name="Zwiers L.-H."/>
            <person name="Turgeon B."/>
            <person name="Goodwin S."/>
            <person name="Spatafora J."/>
            <person name="Crous P."/>
            <person name="Grigoriev I."/>
        </authorList>
    </citation>
    <scope>NUCLEOTIDE SEQUENCE</scope>
    <source>
        <strain evidence="3">CBS 675.92</strain>
    </source>
</reference>
<feature type="signal peptide" evidence="2">
    <location>
        <begin position="1"/>
        <end position="19"/>
    </location>
</feature>
<protein>
    <submittedName>
        <fullName evidence="3">Uncharacterized protein</fullName>
    </submittedName>
</protein>
<dbReference type="AlphaFoldDB" id="A0A6A5UKV5"/>
<keyword evidence="4" id="KW-1185">Reference proteome</keyword>
<feature type="compositionally biased region" description="Polar residues" evidence="1">
    <location>
        <begin position="571"/>
        <end position="596"/>
    </location>
</feature>
<evidence type="ECO:0000313" key="3">
    <source>
        <dbReference type="EMBL" id="KAF1963546.1"/>
    </source>
</evidence>
<feature type="region of interest" description="Disordered" evidence="1">
    <location>
        <begin position="566"/>
        <end position="604"/>
    </location>
</feature>
<dbReference type="OrthoDB" id="3773432at2759"/>
<evidence type="ECO:0000256" key="2">
    <source>
        <dbReference type="SAM" id="SignalP"/>
    </source>
</evidence>
<feature type="region of interest" description="Disordered" evidence="1">
    <location>
        <begin position="327"/>
        <end position="486"/>
    </location>
</feature>
<dbReference type="Proteomes" id="UP000800035">
    <property type="component" value="Unassembled WGS sequence"/>
</dbReference>
<dbReference type="EMBL" id="ML976977">
    <property type="protein sequence ID" value="KAF1963546.1"/>
    <property type="molecule type" value="Genomic_DNA"/>
</dbReference>
<feature type="compositionally biased region" description="Polar residues" evidence="1">
    <location>
        <begin position="436"/>
        <end position="448"/>
    </location>
</feature>
<feature type="chain" id="PRO_5025622225" evidence="2">
    <location>
        <begin position="20"/>
        <end position="659"/>
    </location>
</feature>
<proteinExistence type="predicted"/>
<feature type="region of interest" description="Disordered" evidence="1">
    <location>
        <begin position="273"/>
        <end position="306"/>
    </location>
</feature>
<feature type="compositionally biased region" description="Pro residues" evidence="1">
    <location>
        <begin position="333"/>
        <end position="343"/>
    </location>
</feature>
<evidence type="ECO:0000313" key="4">
    <source>
        <dbReference type="Proteomes" id="UP000800035"/>
    </source>
</evidence>
<feature type="compositionally biased region" description="Low complexity" evidence="1">
    <location>
        <begin position="287"/>
        <end position="306"/>
    </location>
</feature>
<sequence length="659" mass="69908">MKSTLLLGLPFLFSLPAYGLRFARDLSVNDTDPGALYGSTVIRNSCPYDLHGMSVGAWRTTNDRSNEVFSIPQGTTWQEPYRMVTPLKTFPNGSLLTFPNGTQVPPGIDNTTMKLEGQGISIKLSKNKGNWSDILQLEYSLLQSPIRHDNFPRLDYDISLLDCAKPIQGTSGDHITDKGAVLDLTWNKKKIDICPGYQGGLALWTANSSLCRPIYCDGKSYCEDIYNYDRSREGEMSLACHAEYRGNLNLELCVEQGNGTAKSVYDQWASTGTMTTATPTEPPFTPPAISSSPYPSESSSPIFTPPITSSSTSFSAPFSPPFTSSVIFASEQPPGPSPRPLAPPMVSSFVYPSDPSSPPLTVSASEQPPDPSSPTFTPPTMTSSAYPLDDASPSFTPAISSSAYPSDSSSLPFTPSMLPSSAYPSEPSSPPVATPSEITSMSSNNDVPSHTVPEISSSPSSPPAASPSVITTSSPDNEVPNHTLPPVLSSSSAYEVCSTDSANQVEQCWISLPPKTLSRSATTTTTARPVDESSLSLVLTSSFSMSSAVPSHTDLPISSGLLSPSLSSASMTDSGPVTGPMSTPSLDTPTITRPTELSSQSTAPSTSTSLLVTCFTNSVSSAEECYIMSKLPPKTTSMDPSVPKTVTLTVTTTVYVTVH</sequence>
<keyword evidence="2" id="KW-0732">Signal</keyword>
<accession>A0A6A5UKV5</accession>
<feature type="compositionally biased region" description="Low complexity" evidence="1">
    <location>
        <begin position="373"/>
        <end position="384"/>
    </location>
</feature>
<feature type="compositionally biased region" description="Low complexity" evidence="1">
    <location>
        <begin position="400"/>
        <end position="410"/>
    </location>
</feature>